<dbReference type="Proteomes" id="UP001177021">
    <property type="component" value="Unassembled WGS sequence"/>
</dbReference>
<proteinExistence type="predicted"/>
<reference evidence="1" key="1">
    <citation type="submission" date="2023-10" db="EMBL/GenBank/DDBJ databases">
        <authorList>
            <person name="Rodriguez Cubillos JULIANA M."/>
            <person name="De Vega J."/>
        </authorList>
    </citation>
    <scope>NUCLEOTIDE SEQUENCE</scope>
</reference>
<comment type="caution">
    <text evidence="1">The sequence shown here is derived from an EMBL/GenBank/DDBJ whole genome shotgun (WGS) entry which is preliminary data.</text>
</comment>
<sequence>MLNGGASLSSLDLGFCHGGTLQPSFLNGSLRPSSFHATDHSLIAAFFFSANFIVDQPHDDVNWL</sequence>
<gene>
    <name evidence="1" type="ORF">MILVUS5_LOCUS40092</name>
</gene>
<accession>A0ACB0M8F1</accession>
<organism evidence="1 2">
    <name type="scientific">Trifolium pratense</name>
    <name type="common">Red clover</name>
    <dbReference type="NCBI Taxonomy" id="57577"/>
    <lineage>
        <taxon>Eukaryota</taxon>
        <taxon>Viridiplantae</taxon>
        <taxon>Streptophyta</taxon>
        <taxon>Embryophyta</taxon>
        <taxon>Tracheophyta</taxon>
        <taxon>Spermatophyta</taxon>
        <taxon>Magnoliopsida</taxon>
        <taxon>eudicotyledons</taxon>
        <taxon>Gunneridae</taxon>
        <taxon>Pentapetalae</taxon>
        <taxon>rosids</taxon>
        <taxon>fabids</taxon>
        <taxon>Fabales</taxon>
        <taxon>Fabaceae</taxon>
        <taxon>Papilionoideae</taxon>
        <taxon>50 kb inversion clade</taxon>
        <taxon>NPAAA clade</taxon>
        <taxon>Hologalegina</taxon>
        <taxon>IRL clade</taxon>
        <taxon>Trifolieae</taxon>
        <taxon>Trifolium</taxon>
    </lineage>
</organism>
<evidence type="ECO:0000313" key="1">
    <source>
        <dbReference type="EMBL" id="CAJ2677636.1"/>
    </source>
</evidence>
<keyword evidence="2" id="KW-1185">Reference proteome</keyword>
<name>A0ACB0M8F1_TRIPR</name>
<protein>
    <submittedName>
        <fullName evidence="1">Uncharacterized protein</fullName>
    </submittedName>
</protein>
<dbReference type="EMBL" id="CASHSV030000823">
    <property type="protein sequence ID" value="CAJ2677636.1"/>
    <property type="molecule type" value="Genomic_DNA"/>
</dbReference>
<evidence type="ECO:0000313" key="2">
    <source>
        <dbReference type="Proteomes" id="UP001177021"/>
    </source>
</evidence>